<dbReference type="AlphaFoldDB" id="A0A9P0QKT5"/>
<organism evidence="1 2">
    <name type="scientific">[Candida] railenensis</name>
    <dbReference type="NCBI Taxonomy" id="45579"/>
    <lineage>
        <taxon>Eukaryota</taxon>
        <taxon>Fungi</taxon>
        <taxon>Dikarya</taxon>
        <taxon>Ascomycota</taxon>
        <taxon>Saccharomycotina</taxon>
        <taxon>Pichiomycetes</taxon>
        <taxon>Debaryomycetaceae</taxon>
        <taxon>Kurtzmaniella</taxon>
    </lineage>
</organism>
<accession>A0A9P0QKT5</accession>
<protein>
    <submittedName>
        <fullName evidence="1">Uncharacterized protein</fullName>
    </submittedName>
</protein>
<dbReference type="Proteomes" id="UP000837801">
    <property type="component" value="Unassembled WGS sequence"/>
</dbReference>
<gene>
    <name evidence="1" type="ORF">CLIB1423_02S09472</name>
</gene>
<proteinExistence type="predicted"/>
<comment type="caution">
    <text evidence="1">The sequence shown here is derived from an EMBL/GenBank/DDBJ whole genome shotgun (WGS) entry which is preliminary data.</text>
</comment>
<dbReference type="EMBL" id="CAKXYY010000002">
    <property type="protein sequence ID" value="CAH2350976.1"/>
    <property type="molecule type" value="Genomic_DNA"/>
</dbReference>
<name>A0A9P0QKT5_9ASCO</name>
<evidence type="ECO:0000313" key="1">
    <source>
        <dbReference type="EMBL" id="CAH2350976.1"/>
    </source>
</evidence>
<reference evidence="1" key="1">
    <citation type="submission" date="2022-03" db="EMBL/GenBank/DDBJ databases">
        <authorList>
            <person name="Legras J.-L."/>
            <person name="Devillers H."/>
            <person name="Grondin C."/>
        </authorList>
    </citation>
    <scope>NUCLEOTIDE SEQUENCE</scope>
    <source>
        <strain evidence="1">CLIB 1423</strain>
    </source>
</reference>
<keyword evidence="2" id="KW-1185">Reference proteome</keyword>
<sequence length="110" mass="11716">MFKGQAKISLRRLATTTSSKSLLRSAKSVPVRNSTFSVENFSKQLKNATGAMTVLTLIMLGWPPAVVTVAKFVASTPVDTTAAVHIVDGKAEVDIPQTYAKFSVGGDDDE</sequence>
<evidence type="ECO:0000313" key="2">
    <source>
        <dbReference type="Proteomes" id="UP000837801"/>
    </source>
</evidence>